<evidence type="ECO:0000313" key="1">
    <source>
        <dbReference type="EMBL" id="QWS32942.1"/>
    </source>
</evidence>
<gene>
    <name evidence="1" type="ORF">KM842_11845</name>
</gene>
<accession>A0ACD1E2X9</accession>
<dbReference type="EMBL" id="CP076544">
    <property type="protein sequence ID" value="QWS32942.1"/>
    <property type="molecule type" value="Genomic_DNA"/>
</dbReference>
<proteinExistence type="predicted"/>
<sequence>MNTELTRLSSRYATVVAVGALTLGALTLSGCSVLQDQVHHQVTRHADTRADLGSPPAWMPEDATDISSSTGTAVKGDDAAPTTVVFTSKQGADSAGCTTVPRKSAPVMTVEGAPDVYAAKTVVRCGDWSLVGDGRQWVAWTPNTGDGGS</sequence>
<reference evidence="1" key="1">
    <citation type="submission" date="2021-06" db="EMBL/GenBank/DDBJ databases">
        <authorList>
            <person name="Ellington A.J."/>
            <person name="Bryan N.C."/>
            <person name="Christner B.C."/>
            <person name="Reisch C.R."/>
        </authorList>
    </citation>
    <scope>NUCLEOTIDE SEQUENCE</scope>
    <source>
        <strain evidence="1">L6-1</strain>
    </source>
</reference>
<evidence type="ECO:0000313" key="2">
    <source>
        <dbReference type="Proteomes" id="UP000681794"/>
    </source>
</evidence>
<dbReference type="Proteomes" id="UP000681794">
    <property type="component" value="Chromosome"/>
</dbReference>
<protein>
    <submittedName>
        <fullName evidence="1">Uncharacterized protein</fullName>
    </submittedName>
</protein>
<name>A0ACD1E2X9_9MICO</name>
<keyword evidence="2" id="KW-1185">Reference proteome</keyword>
<organism evidence="1 2">
    <name type="scientific">Curtobacterium aetherium</name>
    <dbReference type="NCBI Taxonomy" id="2841594"/>
    <lineage>
        <taxon>Bacteria</taxon>
        <taxon>Bacillati</taxon>
        <taxon>Actinomycetota</taxon>
        <taxon>Actinomycetes</taxon>
        <taxon>Micrococcales</taxon>
        <taxon>Microbacteriaceae</taxon>
        <taxon>Curtobacterium</taxon>
    </lineage>
</organism>